<proteinExistence type="predicted"/>
<evidence type="ECO:0000313" key="3">
    <source>
        <dbReference type="Proteomes" id="UP000274922"/>
    </source>
</evidence>
<organism evidence="2 3">
    <name type="scientific">Caulochytrium protostelioides</name>
    <dbReference type="NCBI Taxonomy" id="1555241"/>
    <lineage>
        <taxon>Eukaryota</taxon>
        <taxon>Fungi</taxon>
        <taxon>Fungi incertae sedis</taxon>
        <taxon>Chytridiomycota</taxon>
        <taxon>Chytridiomycota incertae sedis</taxon>
        <taxon>Chytridiomycetes</taxon>
        <taxon>Caulochytriales</taxon>
        <taxon>Caulochytriaceae</taxon>
        <taxon>Caulochytrium</taxon>
    </lineage>
</organism>
<dbReference type="Proteomes" id="UP000274922">
    <property type="component" value="Unassembled WGS sequence"/>
</dbReference>
<feature type="compositionally biased region" description="Low complexity" evidence="1">
    <location>
        <begin position="463"/>
        <end position="477"/>
    </location>
</feature>
<dbReference type="STRING" id="1555241.A0A4P9XFG4"/>
<feature type="region of interest" description="Disordered" evidence="1">
    <location>
        <begin position="306"/>
        <end position="330"/>
    </location>
</feature>
<name>A0A4P9XFG4_9FUNG</name>
<keyword evidence="3" id="KW-1185">Reference proteome</keyword>
<feature type="region of interest" description="Disordered" evidence="1">
    <location>
        <begin position="547"/>
        <end position="566"/>
    </location>
</feature>
<dbReference type="EMBL" id="ML014115">
    <property type="protein sequence ID" value="RKP03961.1"/>
    <property type="molecule type" value="Genomic_DNA"/>
</dbReference>
<evidence type="ECO:0000313" key="2">
    <source>
        <dbReference type="EMBL" id="RKP03961.1"/>
    </source>
</evidence>
<evidence type="ECO:0000256" key="1">
    <source>
        <dbReference type="SAM" id="MobiDB-lite"/>
    </source>
</evidence>
<dbReference type="GO" id="GO:0000307">
    <property type="term" value="C:cyclin-dependent protein kinase holoenzyme complex"/>
    <property type="evidence" value="ECO:0007669"/>
    <property type="project" value="TreeGrafter"/>
</dbReference>
<dbReference type="OrthoDB" id="286814at2759"/>
<dbReference type="GO" id="GO:0005634">
    <property type="term" value="C:nucleus"/>
    <property type="evidence" value="ECO:0007669"/>
    <property type="project" value="TreeGrafter"/>
</dbReference>
<feature type="compositionally biased region" description="Polar residues" evidence="1">
    <location>
        <begin position="507"/>
        <end position="518"/>
    </location>
</feature>
<sequence>MRSTSVAAPVVAPVVAPHSHAHPSARSAHHASAMGAAPTPAAPLSHLRPGPADVPSLHHVAAAILEYYFPLRTDATLFSARRFVVELVARCAIAAPTLELALLFLVRFRKQLALASSAVTMANVNAASAAAAAAAAGAPLRATSAAPSPSSSTQSSLTPSSSGSPSSCSVVTTTPDQLLIAPACLCGRRMLLAALICATKIQRDHGSVPLRAWARAAGLSAPDLRANEVAFLNRLDHHLWVSRDTWCAWTATLRAWDAPWGMFLLQTETDMELTMEPAALAARTALSATASAAHAPSHDVRAPYAAHGAPASAPVAGPPPPLSSRQPVARSWSHGDYHLTSAQPVAAAAASVPATMPSVRPPAAASHRPLQSQYRQPHPQQSLQQYRLHQTHHTRGPCTMLLSPPASPPPADVAGDTAAAAHAQAHAHAAAGFFAGSAPQHAAVAPSAHVVDAGRQPSQAMRSSAPPGTLAAAAPLSNGGRGQAILHAHGASSLPSGTMGGSRRPHTTTPEDLTSYISSESLDSDRMDALRGIAVGDGLTDDVVRTSKRARKHSHGRGPLALTVWA</sequence>
<protein>
    <submittedName>
        <fullName evidence="2">Uncharacterized protein</fullName>
    </submittedName>
</protein>
<feature type="compositionally biased region" description="Basic residues" evidence="1">
    <location>
        <begin position="20"/>
        <end position="29"/>
    </location>
</feature>
<feature type="region of interest" description="Disordered" evidence="1">
    <location>
        <begin position="144"/>
        <end position="168"/>
    </location>
</feature>
<dbReference type="GO" id="GO:0016538">
    <property type="term" value="F:cyclin-dependent protein serine/threonine kinase regulator activity"/>
    <property type="evidence" value="ECO:0007669"/>
    <property type="project" value="TreeGrafter"/>
</dbReference>
<dbReference type="PANTHER" id="PTHR15615:SF36">
    <property type="entry name" value="PHO85 CYCLIN-5"/>
    <property type="match status" value="1"/>
</dbReference>
<feature type="region of interest" description="Disordered" evidence="1">
    <location>
        <begin position="352"/>
        <end position="420"/>
    </location>
</feature>
<dbReference type="AlphaFoldDB" id="A0A4P9XFG4"/>
<feature type="compositionally biased region" description="Basic residues" evidence="1">
    <location>
        <begin position="547"/>
        <end position="556"/>
    </location>
</feature>
<dbReference type="Gene3D" id="1.10.472.10">
    <property type="entry name" value="Cyclin-like"/>
    <property type="match status" value="1"/>
</dbReference>
<feature type="compositionally biased region" description="Low complexity" evidence="1">
    <location>
        <begin position="30"/>
        <end position="43"/>
    </location>
</feature>
<dbReference type="GO" id="GO:0019901">
    <property type="term" value="F:protein kinase binding"/>
    <property type="evidence" value="ECO:0007669"/>
    <property type="project" value="InterPro"/>
</dbReference>
<dbReference type="PANTHER" id="PTHR15615">
    <property type="match status" value="1"/>
</dbReference>
<dbReference type="CDD" id="cd20557">
    <property type="entry name" value="CYCLIN_ScPCL1-like"/>
    <property type="match status" value="1"/>
</dbReference>
<feature type="region of interest" description="Disordered" evidence="1">
    <location>
        <begin position="20"/>
        <end position="48"/>
    </location>
</feature>
<accession>A0A4P9XFG4</accession>
<gene>
    <name evidence="2" type="ORF">CXG81DRAFT_16533</name>
</gene>
<feature type="region of interest" description="Disordered" evidence="1">
    <location>
        <begin position="446"/>
        <end position="518"/>
    </location>
</feature>
<feature type="compositionally biased region" description="Polar residues" evidence="1">
    <location>
        <begin position="369"/>
        <end position="388"/>
    </location>
</feature>
<dbReference type="InterPro" id="IPR013922">
    <property type="entry name" value="Cyclin_PHO80-like"/>
</dbReference>
<feature type="compositionally biased region" description="Low complexity" evidence="1">
    <location>
        <begin position="306"/>
        <end position="315"/>
    </location>
</feature>
<reference evidence="3" key="1">
    <citation type="journal article" date="2018" name="Nat. Microbiol.">
        <title>Leveraging single-cell genomics to expand the fungal tree of life.</title>
        <authorList>
            <person name="Ahrendt S.R."/>
            <person name="Quandt C.A."/>
            <person name="Ciobanu D."/>
            <person name="Clum A."/>
            <person name="Salamov A."/>
            <person name="Andreopoulos B."/>
            <person name="Cheng J.F."/>
            <person name="Woyke T."/>
            <person name="Pelin A."/>
            <person name="Henrissat B."/>
            <person name="Reynolds N.K."/>
            <person name="Benny G.L."/>
            <person name="Smith M.E."/>
            <person name="James T.Y."/>
            <person name="Grigoriev I.V."/>
        </authorList>
    </citation>
    <scope>NUCLEOTIDE SEQUENCE [LARGE SCALE GENOMIC DNA]</scope>
    <source>
        <strain evidence="3">ATCC 52028</strain>
    </source>
</reference>